<dbReference type="STRING" id="568899.SAMN05192534_1262"/>
<sequence>MKTEKGKKILLFSIITVAVLVLGAGGYIWQAITSTVVSIQEDIDRAKSEKRLEEINFEDGDPISVLLMGIDDPQSRQDPGRADTLILLTINPHQESINMVSIPRDTYTDIIGGGSKGKISHAHAIGGSTMMIRTVEDFLDVPVDYFVKVNMDSFSGIVDAIGGIEVDNEFDFTFHDKDYPQGTITLDGEEALGYARMRHEDPRGDFGRQERQRQVIEAVIEKGSSISSATKFTDIFEVVEDNVKTNVTLDDLWNIHSSYREAINHKEQLQIEGENQKIDGYYHYIPDEKQLNMLSEKLKTHLELSE</sequence>
<proteinExistence type="inferred from homology"/>
<name>A0A1G8ISL6_9BACI</name>
<feature type="domain" description="Cell envelope-related transcriptional attenuator" evidence="6">
    <location>
        <begin position="81"/>
        <end position="223"/>
    </location>
</feature>
<evidence type="ECO:0000313" key="8">
    <source>
        <dbReference type="Proteomes" id="UP000199163"/>
    </source>
</evidence>
<accession>A0A1G8ISL6</accession>
<dbReference type="EMBL" id="FNDK01000026">
    <property type="protein sequence ID" value="SDI21944.1"/>
    <property type="molecule type" value="Genomic_DNA"/>
</dbReference>
<dbReference type="OrthoDB" id="27330at2"/>
<evidence type="ECO:0000256" key="4">
    <source>
        <dbReference type="ARBA" id="ARBA00022989"/>
    </source>
</evidence>
<comment type="similarity">
    <text evidence="1">Belongs to the LytR/CpsA/Psr (LCP) family.</text>
</comment>
<dbReference type="NCBIfam" id="TIGR00350">
    <property type="entry name" value="lytR_cpsA_psr"/>
    <property type="match status" value="1"/>
</dbReference>
<gene>
    <name evidence="7" type="ORF">SAMN05192534_1262</name>
</gene>
<organism evidence="7 8">
    <name type="scientific">Alteribacillus persepolensis</name>
    <dbReference type="NCBI Taxonomy" id="568899"/>
    <lineage>
        <taxon>Bacteria</taxon>
        <taxon>Bacillati</taxon>
        <taxon>Bacillota</taxon>
        <taxon>Bacilli</taxon>
        <taxon>Bacillales</taxon>
        <taxon>Bacillaceae</taxon>
        <taxon>Alteribacillus</taxon>
    </lineage>
</organism>
<keyword evidence="3" id="KW-0735">Signal-anchor</keyword>
<dbReference type="InterPro" id="IPR050922">
    <property type="entry name" value="LytR/CpsA/Psr_CW_biosynth"/>
</dbReference>
<dbReference type="AlphaFoldDB" id="A0A1G8ISL6"/>
<reference evidence="7 8" key="1">
    <citation type="submission" date="2016-10" db="EMBL/GenBank/DDBJ databases">
        <authorList>
            <person name="de Groot N.N."/>
        </authorList>
    </citation>
    <scope>NUCLEOTIDE SEQUENCE [LARGE SCALE GENOMIC DNA]</scope>
    <source>
        <strain evidence="7 8">DSM 21632</strain>
    </source>
</reference>
<keyword evidence="4 5" id="KW-1133">Transmembrane helix</keyword>
<keyword evidence="8" id="KW-1185">Reference proteome</keyword>
<dbReference type="PANTHER" id="PTHR33392:SF6">
    <property type="entry name" value="POLYISOPRENYL-TEICHOIC ACID--PEPTIDOGLYCAN TEICHOIC ACID TRANSFERASE TAGU"/>
    <property type="match status" value="1"/>
</dbReference>
<keyword evidence="5" id="KW-0472">Membrane</keyword>
<protein>
    <submittedName>
        <fullName evidence="7">Transcriptional attenuator, LytR family</fullName>
    </submittedName>
</protein>
<feature type="transmembrane region" description="Helical" evidence="5">
    <location>
        <begin position="9"/>
        <end position="29"/>
    </location>
</feature>
<dbReference type="Pfam" id="PF03816">
    <property type="entry name" value="LytR_cpsA_psr"/>
    <property type="match status" value="1"/>
</dbReference>
<dbReference type="PANTHER" id="PTHR33392">
    <property type="entry name" value="POLYISOPRENYL-TEICHOIC ACID--PEPTIDOGLYCAN TEICHOIC ACID TRANSFERASE TAGU"/>
    <property type="match status" value="1"/>
</dbReference>
<evidence type="ECO:0000313" key="7">
    <source>
        <dbReference type="EMBL" id="SDI21944.1"/>
    </source>
</evidence>
<dbReference type="GO" id="GO:0071555">
    <property type="term" value="P:cell wall organization"/>
    <property type="evidence" value="ECO:0007669"/>
    <property type="project" value="UniProtKB-KW"/>
</dbReference>
<evidence type="ECO:0000256" key="3">
    <source>
        <dbReference type="ARBA" id="ARBA00022968"/>
    </source>
</evidence>
<dbReference type="Proteomes" id="UP000199163">
    <property type="component" value="Unassembled WGS sequence"/>
</dbReference>
<evidence type="ECO:0000256" key="2">
    <source>
        <dbReference type="ARBA" id="ARBA00022692"/>
    </source>
</evidence>
<dbReference type="RefSeq" id="WP_091275943.1">
    <property type="nucleotide sequence ID" value="NZ_FNDK01000026.1"/>
</dbReference>
<evidence type="ECO:0000256" key="5">
    <source>
        <dbReference type="SAM" id="Phobius"/>
    </source>
</evidence>
<evidence type="ECO:0000259" key="6">
    <source>
        <dbReference type="Pfam" id="PF03816"/>
    </source>
</evidence>
<keyword evidence="2 5" id="KW-0812">Transmembrane</keyword>
<evidence type="ECO:0000256" key="1">
    <source>
        <dbReference type="ARBA" id="ARBA00006068"/>
    </source>
</evidence>
<dbReference type="InterPro" id="IPR004474">
    <property type="entry name" value="LytR_CpsA_psr"/>
</dbReference>
<dbReference type="Gene3D" id="3.40.630.190">
    <property type="entry name" value="LCP protein"/>
    <property type="match status" value="1"/>
</dbReference>